<comment type="caution">
    <text evidence="1">The sequence shown here is derived from an EMBL/GenBank/DDBJ whole genome shotgun (WGS) entry which is preliminary data.</text>
</comment>
<protein>
    <submittedName>
        <fullName evidence="1">Uncharacterized protein</fullName>
    </submittedName>
</protein>
<proteinExistence type="predicted"/>
<organism evidence="1">
    <name type="scientific">Bacteroides intestinalis</name>
    <dbReference type="NCBI Taxonomy" id="329854"/>
    <lineage>
        <taxon>Bacteria</taxon>
        <taxon>Pseudomonadati</taxon>
        <taxon>Bacteroidota</taxon>
        <taxon>Bacteroidia</taxon>
        <taxon>Bacteroidales</taxon>
        <taxon>Bacteroidaceae</taxon>
        <taxon>Bacteroides</taxon>
    </lineage>
</organism>
<dbReference type="Proteomes" id="UP000070319">
    <property type="component" value="Unassembled WGS sequence"/>
</dbReference>
<dbReference type="PATRIC" id="fig|329854.7.peg.4714"/>
<dbReference type="EMBL" id="LTDF01000165">
    <property type="protein sequence ID" value="KXT42574.1"/>
    <property type="molecule type" value="Genomic_DNA"/>
</dbReference>
<sequence length="70" mass="8439">MNHTPTVSELYLLRTFFGQKYPYTEKLRSWYGASTARVRYKYSPNTKLTRFLHLNFPRIKPFGTMFIINE</sequence>
<reference evidence="1 2" key="1">
    <citation type="submission" date="2016-02" db="EMBL/GenBank/DDBJ databases">
        <authorList>
            <person name="Wen L."/>
            <person name="He K."/>
            <person name="Yang H."/>
        </authorList>
    </citation>
    <scope>NUCLEOTIDE SEQUENCE [LARGE SCALE GENOMIC DNA]</scope>
    <source>
        <strain evidence="1 2">KLE1704</strain>
    </source>
</reference>
<accession>A0A139KTQ0</accession>
<gene>
    <name evidence="1" type="ORF">HMPREF2531_04642</name>
</gene>
<evidence type="ECO:0000313" key="1">
    <source>
        <dbReference type="EMBL" id="KXT42574.1"/>
    </source>
</evidence>
<dbReference type="AlphaFoldDB" id="A0A139KTQ0"/>
<name>A0A139KTQ0_9BACE</name>
<evidence type="ECO:0000313" key="2">
    <source>
        <dbReference type="Proteomes" id="UP000070319"/>
    </source>
</evidence>